<reference evidence="4 5" key="1">
    <citation type="submission" date="2020-08" db="EMBL/GenBank/DDBJ databases">
        <title>Genomic Encyclopedia of Type Strains, Phase IV (KMG-IV): sequencing the most valuable type-strain genomes for metagenomic binning, comparative biology and taxonomic classification.</title>
        <authorList>
            <person name="Goeker M."/>
        </authorList>
    </citation>
    <scope>NUCLEOTIDE SEQUENCE [LARGE SCALE GENOMIC DNA]</scope>
    <source>
        <strain evidence="4 5">DSM 103336</strain>
    </source>
</reference>
<keyword evidence="2" id="KW-0472">Membrane</keyword>
<keyword evidence="2" id="KW-1133">Transmembrane helix</keyword>
<organism evidence="4 5">
    <name type="scientific">Sphingomonas prati</name>
    <dbReference type="NCBI Taxonomy" id="1843237"/>
    <lineage>
        <taxon>Bacteria</taxon>
        <taxon>Pseudomonadati</taxon>
        <taxon>Pseudomonadota</taxon>
        <taxon>Alphaproteobacteria</taxon>
        <taxon>Sphingomonadales</taxon>
        <taxon>Sphingomonadaceae</taxon>
        <taxon>Sphingomonas</taxon>
    </lineage>
</organism>
<evidence type="ECO:0000259" key="3">
    <source>
        <dbReference type="Pfam" id="PF13464"/>
    </source>
</evidence>
<dbReference type="OrthoDB" id="9790252at2"/>
<dbReference type="InterPro" id="IPR010982">
    <property type="entry name" value="Lambda_DNA-bd_dom_sf"/>
</dbReference>
<keyword evidence="2" id="KW-0812">Transmembrane</keyword>
<dbReference type="Gene3D" id="1.10.260.40">
    <property type="entry name" value="lambda repressor-like DNA-binding domains"/>
    <property type="match status" value="1"/>
</dbReference>
<dbReference type="EMBL" id="JACIJR010000005">
    <property type="protein sequence ID" value="MBB5729969.1"/>
    <property type="molecule type" value="Genomic_DNA"/>
</dbReference>
<dbReference type="GO" id="GO:0003677">
    <property type="term" value="F:DNA binding"/>
    <property type="evidence" value="ECO:0007669"/>
    <property type="project" value="InterPro"/>
</dbReference>
<dbReference type="PANTHER" id="PTHR34475">
    <property type="match status" value="1"/>
</dbReference>
<evidence type="ECO:0000313" key="5">
    <source>
        <dbReference type="Proteomes" id="UP000546701"/>
    </source>
</evidence>
<keyword evidence="5" id="KW-1185">Reference proteome</keyword>
<protein>
    <submittedName>
        <fullName evidence="4">Transcriptional regulator with XRE-family HTH domain</fullName>
    </submittedName>
</protein>
<evidence type="ECO:0000256" key="2">
    <source>
        <dbReference type="SAM" id="Phobius"/>
    </source>
</evidence>
<dbReference type="AlphaFoldDB" id="A0A7W9BU46"/>
<dbReference type="Pfam" id="PF13464">
    <property type="entry name" value="RodZ_C"/>
    <property type="match status" value="1"/>
</dbReference>
<evidence type="ECO:0000256" key="1">
    <source>
        <dbReference type="SAM" id="MobiDB-lite"/>
    </source>
</evidence>
<dbReference type="Pfam" id="PF13413">
    <property type="entry name" value="HTH_25"/>
    <property type="match status" value="1"/>
</dbReference>
<dbReference type="InterPro" id="IPR025194">
    <property type="entry name" value="RodZ-like_C"/>
</dbReference>
<name>A0A7W9BU46_9SPHN</name>
<feature type="transmembrane region" description="Helical" evidence="2">
    <location>
        <begin position="114"/>
        <end position="133"/>
    </location>
</feature>
<dbReference type="PANTHER" id="PTHR34475:SF1">
    <property type="entry name" value="CYTOSKELETON PROTEIN RODZ"/>
    <property type="match status" value="1"/>
</dbReference>
<feature type="compositionally biased region" description="Polar residues" evidence="1">
    <location>
        <begin position="266"/>
        <end position="278"/>
    </location>
</feature>
<dbReference type="InterPro" id="IPR050400">
    <property type="entry name" value="Bact_Cytoskel_RodZ"/>
</dbReference>
<comment type="caution">
    <text evidence="4">The sequence shown here is derived from an EMBL/GenBank/DDBJ whole genome shotgun (WGS) entry which is preliminary data.</text>
</comment>
<accession>A0A7W9BU46</accession>
<gene>
    <name evidence="4" type="ORF">FHS99_002465</name>
</gene>
<dbReference type="Proteomes" id="UP000546701">
    <property type="component" value="Unassembled WGS sequence"/>
</dbReference>
<proteinExistence type="predicted"/>
<feature type="region of interest" description="Disordered" evidence="1">
    <location>
        <begin position="255"/>
        <end position="286"/>
    </location>
</feature>
<sequence length="286" mass="29516">MEESVTGKIDAPSGRIGERLAAARVANGLSLDDIAASTRIPRRHLETIEADGTQGLPAVPYTLGFVRSYARMVSIDPEMAAAAYRVHLNAAPSTRPQMPEPYEPADPARVPPKWLAIIALLIAVAIAAGYGLWRSGQSDDAGIAATASDAPLGTPTETAAAPAQTTAPTGPVTLTATAPVWISVYEKSGPKLFEREMAAGETFQVPPTAADPRLRTSRPQALAVRVGDTQVAALGEPDRLLVDQPLTATALLSRPAGTAPADLVPQTITPLVPQSGNAATPAGSGA</sequence>
<dbReference type="RefSeq" id="WP_157175904.1">
    <property type="nucleotide sequence ID" value="NZ_BMJP01000003.1"/>
</dbReference>
<evidence type="ECO:0000313" key="4">
    <source>
        <dbReference type="EMBL" id="MBB5729969.1"/>
    </source>
</evidence>
<feature type="domain" description="Cytoskeleton protein RodZ-like C-terminal" evidence="3">
    <location>
        <begin position="173"/>
        <end position="236"/>
    </location>
</feature>